<keyword evidence="1" id="KW-0732">Signal</keyword>
<dbReference type="RefSeq" id="XP_036675884.2">
    <property type="nucleotide sequence ID" value="XM_036819989.3"/>
</dbReference>
<feature type="chain" id="PRO_5045860950" evidence="1">
    <location>
        <begin position="21"/>
        <end position="118"/>
    </location>
</feature>
<accession>A0AB40ACI8</accession>
<evidence type="ECO:0000313" key="3">
    <source>
        <dbReference type="RefSeq" id="XP_036675884.2"/>
    </source>
</evidence>
<proteinExistence type="predicted"/>
<dbReference type="AlphaFoldDB" id="A0AB40ACI8"/>
<dbReference type="GeneID" id="108005652"/>
<feature type="signal peptide" evidence="1">
    <location>
        <begin position="1"/>
        <end position="20"/>
    </location>
</feature>
<sequence>MVNTMRWKLTILWLFVSVYAAPVIRWRRQIVTPKHLMGPPLPTSFQGKVVITPQNLREVADLRATIHKAIDEDTYVVAAPPSQDFLASLGGSWPAPLLLNQPWSAPALNFTILWPRFG</sequence>
<evidence type="ECO:0000256" key="1">
    <source>
        <dbReference type="SAM" id="SignalP"/>
    </source>
</evidence>
<evidence type="ECO:0000313" key="2">
    <source>
        <dbReference type="Proteomes" id="UP001652628"/>
    </source>
</evidence>
<name>A0AB40ACI8_DROSZ</name>
<protein>
    <submittedName>
        <fullName evidence="3">Uncharacterized protein isoform X1</fullName>
    </submittedName>
</protein>
<reference evidence="3" key="1">
    <citation type="submission" date="2025-08" db="UniProtKB">
        <authorList>
            <consortium name="RefSeq"/>
        </authorList>
    </citation>
    <scope>IDENTIFICATION</scope>
</reference>
<keyword evidence="2" id="KW-1185">Reference proteome</keyword>
<organism evidence="2 3">
    <name type="scientific">Drosophila suzukii</name>
    <name type="common">Spotted-wing drosophila fruit fly</name>
    <dbReference type="NCBI Taxonomy" id="28584"/>
    <lineage>
        <taxon>Eukaryota</taxon>
        <taxon>Metazoa</taxon>
        <taxon>Ecdysozoa</taxon>
        <taxon>Arthropoda</taxon>
        <taxon>Hexapoda</taxon>
        <taxon>Insecta</taxon>
        <taxon>Pterygota</taxon>
        <taxon>Neoptera</taxon>
        <taxon>Endopterygota</taxon>
        <taxon>Diptera</taxon>
        <taxon>Brachycera</taxon>
        <taxon>Muscomorpha</taxon>
        <taxon>Ephydroidea</taxon>
        <taxon>Drosophilidae</taxon>
        <taxon>Drosophila</taxon>
        <taxon>Sophophora</taxon>
    </lineage>
</organism>
<dbReference type="Proteomes" id="UP001652628">
    <property type="component" value="Chromosome X"/>
</dbReference>
<gene>
    <name evidence="3" type="primary">LOC108005652</name>
</gene>